<organism evidence="1 2">
    <name type="scientific">Sclerotinia nivalis</name>
    <dbReference type="NCBI Taxonomy" id="352851"/>
    <lineage>
        <taxon>Eukaryota</taxon>
        <taxon>Fungi</taxon>
        <taxon>Dikarya</taxon>
        <taxon>Ascomycota</taxon>
        <taxon>Pezizomycotina</taxon>
        <taxon>Leotiomycetes</taxon>
        <taxon>Helotiales</taxon>
        <taxon>Sclerotiniaceae</taxon>
        <taxon>Sclerotinia</taxon>
    </lineage>
</organism>
<dbReference type="PANTHER" id="PTHR21310">
    <property type="entry name" value="AMINOGLYCOSIDE PHOSPHOTRANSFERASE-RELATED-RELATED"/>
    <property type="match status" value="1"/>
</dbReference>
<evidence type="ECO:0000313" key="2">
    <source>
        <dbReference type="Proteomes" id="UP001152300"/>
    </source>
</evidence>
<dbReference type="Proteomes" id="UP001152300">
    <property type="component" value="Unassembled WGS sequence"/>
</dbReference>
<evidence type="ECO:0008006" key="3">
    <source>
        <dbReference type="Google" id="ProtNLM"/>
    </source>
</evidence>
<sequence length="150" mass="17150">MIKYGPEVNLIEGENMLFVNRETKSTVPVPQVYAIYAVPGRCPRTNREEDTNYIIMEYIEGKTLKDEWSSLSVQQKDNLSAQLRKYVNQLRSLPSPGYYGSIGRRGLLDCIFWTGDNSCEPLDGPFDTEDEFNEAMCRKALFNGYMGLID</sequence>
<dbReference type="AlphaFoldDB" id="A0A9X0AVV9"/>
<reference evidence="1" key="1">
    <citation type="submission" date="2022-11" db="EMBL/GenBank/DDBJ databases">
        <title>Genome Resource of Sclerotinia nivalis Strain SnTB1, a Plant Pathogen Isolated from American Ginseng.</title>
        <authorList>
            <person name="Fan S."/>
        </authorList>
    </citation>
    <scope>NUCLEOTIDE SEQUENCE</scope>
    <source>
        <strain evidence="1">SnTB1</strain>
    </source>
</reference>
<keyword evidence="2" id="KW-1185">Reference proteome</keyword>
<evidence type="ECO:0000313" key="1">
    <source>
        <dbReference type="EMBL" id="KAJ8069368.1"/>
    </source>
</evidence>
<gene>
    <name evidence="1" type="ORF">OCU04_003022</name>
</gene>
<comment type="caution">
    <text evidence="1">The sequence shown here is derived from an EMBL/GenBank/DDBJ whole genome shotgun (WGS) entry which is preliminary data.</text>
</comment>
<dbReference type="InterPro" id="IPR011009">
    <property type="entry name" value="Kinase-like_dom_sf"/>
</dbReference>
<proteinExistence type="predicted"/>
<dbReference type="OrthoDB" id="2906425at2759"/>
<dbReference type="EMBL" id="JAPEIS010000002">
    <property type="protein sequence ID" value="KAJ8069368.1"/>
    <property type="molecule type" value="Genomic_DNA"/>
</dbReference>
<protein>
    <recommendedName>
        <fullName evidence="3">Aminoglycoside phosphotransferase domain-containing protein</fullName>
    </recommendedName>
</protein>
<name>A0A9X0AVV9_9HELO</name>
<accession>A0A9X0AVV9</accession>
<dbReference type="SUPFAM" id="SSF56112">
    <property type="entry name" value="Protein kinase-like (PK-like)"/>
    <property type="match status" value="1"/>
</dbReference>
<dbReference type="PANTHER" id="PTHR21310:SF48">
    <property type="entry name" value="AMINOGLYCOSIDE PHOSPHOTRANSFERASE DOMAIN-CONTAINING PROTEIN"/>
    <property type="match status" value="1"/>
</dbReference>
<dbReference type="InterPro" id="IPR051678">
    <property type="entry name" value="AGP_Transferase"/>
</dbReference>